<feature type="domain" description="Small ribosomal subunit protein mS41 SAM" evidence="6">
    <location>
        <begin position="39"/>
        <end position="94"/>
    </location>
</feature>
<dbReference type="EMBL" id="OZ037950">
    <property type="protein sequence ID" value="CAL1713266.1"/>
    <property type="molecule type" value="Genomic_DNA"/>
</dbReference>
<evidence type="ECO:0000313" key="7">
    <source>
        <dbReference type="EMBL" id="CAL1713266.1"/>
    </source>
</evidence>
<comment type="subcellular location">
    <subcellularLocation>
        <location evidence="1">Mitochondrion</location>
    </subcellularLocation>
</comment>
<dbReference type="Pfam" id="PF09597">
    <property type="entry name" value="SAM_Ribosomal_mS41"/>
    <property type="match status" value="1"/>
</dbReference>
<dbReference type="InterPro" id="IPR039603">
    <property type="entry name" value="Ribosomal_mS41"/>
</dbReference>
<dbReference type="InterPro" id="IPR019083">
    <property type="entry name" value="SAM_Ribosomal_mS41"/>
</dbReference>
<dbReference type="PANTHER" id="PTHR28235">
    <property type="entry name" value="PROTEIN FYV4, MITOCHONDRIAL"/>
    <property type="match status" value="1"/>
</dbReference>
<evidence type="ECO:0000259" key="6">
    <source>
        <dbReference type="SMART" id="SM01238"/>
    </source>
</evidence>
<gene>
    <name evidence="7" type="ORF">GFSPODELE1_LOCUS9224</name>
</gene>
<keyword evidence="8" id="KW-1185">Reference proteome</keyword>
<evidence type="ECO:0000256" key="5">
    <source>
        <dbReference type="SAM" id="MobiDB-lite"/>
    </source>
</evidence>
<keyword evidence="3" id="KW-0496">Mitochondrion</keyword>
<sequence>MSSVLAFRLQNPLPQLVRTWVNKAQFRPVPPPRSRLAGPTDFLKAIGRSSETKFEAPATWEEFWKVDGNTLKKAGVPVQDRRYILWSMQKYRMGENPEDFAHAPTPKKKIRGRGPAVQLGKRIRSRRLR</sequence>
<comment type="similarity">
    <text evidence="2">Belongs to the mitochondrion-specific ribosomal protein mS41 family.</text>
</comment>
<reference evidence="8" key="1">
    <citation type="submission" date="2024-04" db="EMBL/GenBank/DDBJ databases">
        <authorList>
            <person name="Shaw F."/>
            <person name="Minotto A."/>
        </authorList>
    </citation>
    <scope>NUCLEOTIDE SEQUENCE [LARGE SCALE GENOMIC DNA]</scope>
</reference>
<evidence type="ECO:0000256" key="4">
    <source>
        <dbReference type="ARBA" id="ARBA00035129"/>
    </source>
</evidence>
<dbReference type="SMART" id="SM01238">
    <property type="entry name" value="IGR"/>
    <property type="match status" value="1"/>
</dbReference>
<evidence type="ECO:0000256" key="3">
    <source>
        <dbReference type="ARBA" id="ARBA00023128"/>
    </source>
</evidence>
<feature type="region of interest" description="Disordered" evidence="5">
    <location>
        <begin position="96"/>
        <end position="129"/>
    </location>
</feature>
<dbReference type="Proteomes" id="UP001497453">
    <property type="component" value="Chromosome 7"/>
</dbReference>
<evidence type="ECO:0000256" key="1">
    <source>
        <dbReference type="ARBA" id="ARBA00004173"/>
    </source>
</evidence>
<accession>A0ABP1DZL0</accession>
<evidence type="ECO:0000313" key="8">
    <source>
        <dbReference type="Proteomes" id="UP001497453"/>
    </source>
</evidence>
<organism evidence="7 8">
    <name type="scientific">Somion occarium</name>
    <dbReference type="NCBI Taxonomy" id="3059160"/>
    <lineage>
        <taxon>Eukaryota</taxon>
        <taxon>Fungi</taxon>
        <taxon>Dikarya</taxon>
        <taxon>Basidiomycota</taxon>
        <taxon>Agaricomycotina</taxon>
        <taxon>Agaricomycetes</taxon>
        <taxon>Polyporales</taxon>
        <taxon>Cerrenaceae</taxon>
        <taxon>Somion</taxon>
    </lineage>
</organism>
<dbReference type="PANTHER" id="PTHR28235:SF1">
    <property type="entry name" value="SMALL RIBOSOMAL SUBUNIT PROTEIN MS41"/>
    <property type="match status" value="1"/>
</dbReference>
<proteinExistence type="inferred from homology"/>
<protein>
    <recommendedName>
        <fullName evidence="4">Small ribosomal subunit protein mS41</fullName>
    </recommendedName>
</protein>
<name>A0ABP1DZL0_9APHY</name>
<evidence type="ECO:0000256" key="2">
    <source>
        <dbReference type="ARBA" id="ARBA00010492"/>
    </source>
</evidence>